<gene>
    <name evidence="1" type="ORF">COHA_009557</name>
</gene>
<evidence type="ECO:0008006" key="3">
    <source>
        <dbReference type="Google" id="ProtNLM"/>
    </source>
</evidence>
<evidence type="ECO:0000313" key="1">
    <source>
        <dbReference type="EMBL" id="KAI7836599.1"/>
    </source>
</evidence>
<accession>A0AAD5GY11</accession>
<reference evidence="1" key="1">
    <citation type="submission" date="2020-11" db="EMBL/GenBank/DDBJ databases">
        <title>Chlorella ohadii genome sequencing and assembly.</title>
        <authorList>
            <person name="Murik O."/>
            <person name="Treves H."/>
            <person name="Kedem I."/>
            <person name="Shotland Y."/>
            <person name="Kaplan A."/>
        </authorList>
    </citation>
    <scope>NUCLEOTIDE SEQUENCE</scope>
    <source>
        <strain evidence="1">1</strain>
    </source>
</reference>
<keyword evidence="2" id="KW-1185">Reference proteome</keyword>
<dbReference type="Proteomes" id="UP001205105">
    <property type="component" value="Unassembled WGS sequence"/>
</dbReference>
<name>A0AAD5GY11_9CHLO</name>
<comment type="caution">
    <text evidence="1">The sequence shown here is derived from an EMBL/GenBank/DDBJ whole genome shotgun (WGS) entry which is preliminary data.</text>
</comment>
<sequence length="525" mass="56827">MEAEAAPAFDFSHLPTDALHVVFEHVFAPTDPQPALPLSLFWEHWAACSAVCKTWRDVLRTHPPHAYLAVSVLPAAWLPWLCSLPLRTLCVEEDLDPRWWLTIEAGGEILTGLLPGMPDPLDAFQLVACLEGIGNEERLWSLAALTQLRHLHLEGHISLPHRPTAFDSAILQPLQQLAVLSLGTFSSFDLAHLPPSVRRLRLGYDGQTRVLPVPQLPEHASLEVEEVEVHAQELLIGVPVEDPRLIATFERPYREGNFVPPHIWGDEEADDNSKQAADMAANHLLATLPYCPRLQRLRVVGPAAASLKFMPAAPHGAASLQWLWSVVRLQGLHNLLGLSVHEMEGRQQLFDDRLRFKLGPAAAPSAAATASWGLAPAAAAAAAGEPACCIEVPHTSNPTMSGAGKQAAQQAAKMGGRDKPSVYGIVALTAATAISMGVWWKRKASQDVELRSPDTREAGMPQHAAGGVEQGYGRKSAEATGMLEGDRAYQGVFPTGKIVNALEGVLPASKEGHPTKDPEYKGGKY</sequence>
<organism evidence="1 2">
    <name type="scientific">Chlorella ohadii</name>
    <dbReference type="NCBI Taxonomy" id="2649997"/>
    <lineage>
        <taxon>Eukaryota</taxon>
        <taxon>Viridiplantae</taxon>
        <taxon>Chlorophyta</taxon>
        <taxon>core chlorophytes</taxon>
        <taxon>Trebouxiophyceae</taxon>
        <taxon>Chlorellales</taxon>
        <taxon>Chlorellaceae</taxon>
        <taxon>Chlorella clade</taxon>
        <taxon>Chlorella</taxon>
    </lineage>
</organism>
<evidence type="ECO:0000313" key="2">
    <source>
        <dbReference type="Proteomes" id="UP001205105"/>
    </source>
</evidence>
<dbReference type="AlphaFoldDB" id="A0AAD5GY11"/>
<proteinExistence type="predicted"/>
<protein>
    <recommendedName>
        <fullName evidence="3">F-box domain-containing protein</fullName>
    </recommendedName>
</protein>
<dbReference type="EMBL" id="JADXDR010000181">
    <property type="protein sequence ID" value="KAI7836599.1"/>
    <property type="molecule type" value="Genomic_DNA"/>
</dbReference>